<dbReference type="EMBL" id="WNKY01000042">
    <property type="protein sequence ID" value="MTV40838.1"/>
    <property type="molecule type" value="Genomic_DNA"/>
</dbReference>
<keyword evidence="2" id="KW-1185">Reference proteome</keyword>
<reference evidence="1 2" key="1">
    <citation type="submission" date="2019-11" db="EMBL/GenBank/DDBJ databases">
        <title>Type strains purchased from KCTC, JCM and DSMZ.</title>
        <authorList>
            <person name="Lu H."/>
        </authorList>
    </citation>
    <scope>NUCLEOTIDE SEQUENCE [LARGE SCALE GENOMIC DNA]</scope>
    <source>
        <strain evidence="1 2">KCTC 22382</strain>
    </source>
</reference>
<dbReference type="AlphaFoldDB" id="A0A6L6PNY4"/>
<evidence type="ECO:0000313" key="1">
    <source>
        <dbReference type="EMBL" id="MTV40838.1"/>
    </source>
</evidence>
<organism evidence="1 2">
    <name type="scientific">Duganella radicis</name>
    <dbReference type="NCBI Taxonomy" id="551988"/>
    <lineage>
        <taxon>Bacteria</taxon>
        <taxon>Pseudomonadati</taxon>
        <taxon>Pseudomonadota</taxon>
        <taxon>Betaproteobacteria</taxon>
        <taxon>Burkholderiales</taxon>
        <taxon>Oxalobacteraceae</taxon>
        <taxon>Telluria group</taxon>
        <taxon>Duganella</taxon>
    </lineage>
</organism>
<accession>A0A6L6PNY4</accession>
<dbReference type="Proteomes" id="UP000475582">
    <property type="component" value="Unassembled WGS sequence"/>
</dbReference>
<sequence>METEHFSGIGHSPESLERAAQLPEASWVRLDDLLFSLHGIGPRYALVQNATVHGRQLSYAMLDLPGTAYDIITDHDAPHVPGTFQQLADAAGALRVTLDAAFKADRQTGGFASKQQMALALIRAAADHVDHLDQLAVLRTVRCAKRYELRADWLARHRAAAFMAASIDWRALGLS</sequence>
<proteinExistence type="predicted"/>
<comment type="caution">
    <text evidence="1">The sequence shown here is derived from an EMBL/GenBank/DDBJ whole genome shotgun (WGS) entry which is preliminary data.</text>
</comment>
<name>A0A6L6PNY4_9BURK</name>
<gene>
    <name evidence="1" type="ORF">GM676_25055</name>
</gene>
<protein>
    <submittedName>
        <fullName evidence="1">Uncharacterized protein</fullName>
    </submittedName>
</protein>
<evidence type="ECO:0000313" key="2">
    <source>
        <dbReference type="Proteomes" id="UP000475582"/>
    </source>
</evidence>